<dbReference type="SUPFAM" id="SSF57850">
    <property type="entry name" value="RING/U-box"/>
    <property type="match status" value="1"/>
</dbReference>
<evidence type="ECO:0000259" key="5">
    <source>
        <dbReference type="PROSITE" id="PS50089"/>
    </source>
</evidence>
<reference evidence="6" key="1">
    <citation type="submission" date="2025-05" db="UniProtKB">
        <authorList>
            <consortium name="RefSeq"/>
        </authorList>
    </citation>
    <scope>NUCLEOTIDE SEQUENCE [LARGE SCALE GENOMIC DNA]</scope>
</reference>
<evidence type="ECO:0000256" key="3">
    <source>
        <dbReference type="PROSITE-ProRule" id="PRU00175"/>
    </source>
</evidence>
<keyword evidence="1 3" id="KW-0863">Zinc-finger</keyword>
<keyword evidence="2" id="KW-0862">Zinc</keyword>
<keyword evidence="6" id="KW-1185">Reference proteome</keyword>
<reference evidence="7" key="2">
    <citation type="submission" date="2025-08" db="UniProtKB">
        <authorList>
            <consortium name="RefSeq"/>
        </authorList>
    </citation>
    <scope>IDENTIFICATION</scope>
</reference>
<keyword evidence="1 3" id="KW-0479">Metal-binding</keyword>
<proteinExistence type="predicted"/>
<feature type="region of interest" description="Disordered" evidence="4">
    <location>
        <begin position="1"/>
        <end position="24"/>
    </location>
</feature>
<sequence>MEGEMLQIRNGSQPRKDLRQDRQRQQERLLGYEEKLASVEWTATKNFEAASFLFNDMKMPSDQEVQKFMEQEKTVDKESQSNGPAAVVKRPIENVCKVCLVNNLQIAVYPCRHLYLSRQCAETSQSSSINHCPVCRGPTADFKNNFV</sequence>
<dbReference type="InterPro" id="IPR001841">
    <property type="entry name" value="Znf_RING"/>
</dbReference>
<name>A0ABM4BC24_HYDVU</name>
<organism evidence="6 7">
    <name type="scientific">Hydra vulgaris</name>
    <name type="common">Hydra</name>
    <name type="synonym">Hydra attenuata</name>
    <dbReference type="NCBI Taxonomy" id="6087"/>
    <lineage>
        <taxon>Eukaryota</taxon>
        <taxon>Metazoa</taxon>
        <taxon>Cnidaria</taxon>
        <taxon>Hydrozoa</taxon>
        <taxon>Hydroidolina</taxon>
        <taxon>Anthoathecata</taxon>
        <taxon>Aplanulata</taxon>
        <taxon>Hydridae</taxon>
        <taxon>Hydra</taxon>
    </lineage>
</organism>
<dbReference type="PROSITE" id="PS50089">
    <property type="entry name" value="ZF_RING_2"/>
    <property type="match status" value="1"/>
</dbReference>
<gene>
    <name evidence="7" type="primary">LOC136076838</name>
</gene>
<accession>A0ABM4BC24</accession>
<evidence type="ECO:0000256" key="1">
    <source>
        <dbReference type="ARBA" id="ARBA00022771"/>
    </source>
</evidence>
<dbReference type="Pfam" id="PF13920">
    <property type="entry name" value="zf-C3HC4_3"/>
    <property type="match status" value="1"/>
</dbReference>
<evidence type="ECO:0000256" key="2">
    <source>
        <dbReference type="ARBA" id="ARBA00022833"/>
    </source>
</evidence>
<protein>
    <submittedName>
        <fullName evidence="7">Baculoviral IAP repeat-containing protein 8-like</fullName>
    </submittedName>
</protein>
<dbReference type="InterPro" id="IPR013083">
    <property type="entry name" value="Znf_RING/FYVE/PHD"/>
</dbReference>
<evidence type="ECO:0000313" key="7">
    <source>
        <dbReference type="RefSeq" id="XP_065646484.1"/>
    </source>
</evidence>
<evidence type="ECO:0000256" key="4">
    <source>
        <dbReference type="SAM" id="MobiDB-lite"/>
    </source>
</evidence>
<dbReference type="PIRSF" id="PIRSF036836">
    <property type="entry name" value="RNase_bind_SBP1"/>
    <property type="match status" value="1"/>
</dbReference>
<evidence type="ECO:0000313" key="6">
    <source>
        <dbReference type="Proteomes" id="UP001652625"/>
    </source>
</evidence>
<dbReference type="GeneID" id="136076838"/>
<dbReference type="Gene3D" id="3.30.40.10">
    <property type="entry name" value="Zinc/RING finger domain, C3HC4 (zinc finger)"/>
    <property type="match status" value="1"/>
</dbReference>
<feature type="compositionally biased region" description="Basic and acidic residues" evidence="4">
    <location>
        <begin position="14"/>
        <end position="24"/>
    </location>
</feature>
<dbReference type="Proteomes" id="UP001652625">
    <property type="component" value="Chromosome 02"/>
</dbReference>
<feature type="domain" description="RING-type" evidence="5">
    <location>
        <begin position="96"/>
        <end position="136"/>
    </location>
</feature>
<dbReference type="RefSeq" id="XP_065646484.1">
    <property type="nucleotide sequence ID" value="XM_065790412.1"/>
</dbReference>